<dbReference type="InterPro" id="IPR021109">
    <property type="entry name" value="Peptidase_aspartic_dom_sf"/>
</dbReference>
<comment type="caution">
    <text evidence="1">The sequence shown here is derived from an EMBL/GenBank/DDBJ whole genome shotgun (WGS) entry which is preliminary data.</text>
</comment>
<proteinExistence type="predicted"/>
<evidence type="ECO:0000313" key="2">
    <source>
        <dbReference type="Proteomes" id="UP001234178"/>
    </source>
</evidence>
<name>A0ABR0B4V8_9CRUS</name>
<gene>
    <name evidence="1" type="ORF">OUZ56_028578</name>
</gene>
<dbReference type="SUPFAM" id="SSF50630">
    <property type="entry name" value="Acid proteases"/>
    <property type="match status" value="2"/>
</dbReference>
<sequence>MAEVRKDRGRIFLNMVINNYNVEMLLDSGAHLAVIDNRIWRAMDLNQLIYNGVVSDLGTRQSSLVRRKGLDMQGAAWSKPFVYDVEYEGKAFEMEINIGSHVSIIGKRLWRKLGRPALERLTWPVHCSANQEIPMMGKMRTTIRYKGQEISNLCLLVRESDNAPLLGVDRLEKGLQLDFNEIFAHLESC</sequence>
<organism evidence="1 2">
    <name type="scientific">Daphnia magna</name>
    <dbReference type="NCBI Taxonomy" id="35525"/>
    <lineage>
        <taxon>Eukaryota</taxon>
        <taxon>Metazoa</taxon>
        <taxon>Ecdysozoa</taxon>
        <taxon>Arthropoda</taxon>
        <taxon>Crustacea</taxon>
        <taxon>Branchiopoda</taxon>
        <taxon>Diplostraca</taxon>
        <taxon>Cladocera</taxon>
        <taxon>Anomopoda</taxon>
        <taxon>Daphniidae</taxon>
        <taxon>Daphnia</taxon>
    </lineage>
</organism>
<accession>A0ABR0B4V8</accession>
<protein>
    <recommendedName>
        <fullName evidence="3">Peptidase A2 domain-containing protein</fullName>
    </recommendedName>
</protein>
<evidence type="ECO:0008006" key="3">
    <source>
        <dbReference type="Google" id="ProtNLM"/>
    </source>
</evidence>
<keyword evidence="2" id="KW-1185">Reference proteome</keyword>
<dbReference type="EMBL" id="JAOYFB010000040">
    <property type="protein sequence ID" value="KAK4036527.1"/>
    <property type="molecule type" value="Genomic_DNA"/>
</dbReference>
<dbReference type="Gene3D" id="2.40.70.10">
    <property type="entry name" value="Acid Proteases"/>
    <property type="match status" value="1"/>
</dbReference>
<dbReference type="PANTHER" id="PTHR36943:SF1">
    <property type="entry name" value="CCHC-TYPE DOMAIN-CONTAINING PROTEIN"/>
    <property type="match status" value="1"/>
</dbReference>
<reference evidence="1 2" key="1">
    <citation type="journal article" date="2023" name="Nucleic Acids Res.">
        <title>The hologenome of Daphnia magna reveals possible DNA methylation and microbiome-mediated evolution of the host genome.</title>
        <authorList>
            <person name="Chaturvedi A."/>
            <person name="Li X."/>
            <person name="Dhandapani V."/>
            <person name="Marshall H."/>
            <person name="Kissane S."/>
            <person name="Cuenca-Cambronero M."/>
            <person name="Asole G."/>
            <person name="Calvet F."/>
            <person name="Ruiz-Romero M."/>
            <person name="Marangio P."/>
            <person name="Guigo R."/>
            <person name="Rago D."/>
            <person name="Mirbahai L."/>
            <person name="Eastwood N."/>
            <person name="Colbourne J.K."/>
            <person name="Zhou J."/>
            <person name="Mallon E."/>
            <person name="Orsini L."/>
        </authorList>
    </citation>
    <scope>NUCLEOTIDE SEQUENCE [LARGE SCALE GENOMIC DNA]</scope>
    <source>
        <strain evidence="1">LRV0_1</strain>
    </source>
</reference>
<dbReference type="PANTHER" id="PTHR36943">
    <property type="entry name" value="CCHC-TYPE DOMAIN-CONTAINING PROTEIN"/>
    <property type="match status" value="1"/>
</dbReference>
<dbReference type="Proteomes" id="UP001234178">
    <property type="component" value="Unassembled WGS sequence"/>
</dbReference>
<evidence type="ECO:0000313" key="1">
    <source>
        <dbReference type="EMBL" id="KAK4036527.1"/>
    </source>
</evidence>